<keyword evidence="2" id="KW-1185">Reference proteome</keyword>
<dbReference type="EMBL" id="AAWS01000045">
    <property type="protein sequence ID" value="EAY25682.1"/>
    <property type="molecule type" value="Genomic_DNA"/>
</dbReference>
<dbReference type="Proteomes" id="UP000004095">
    <property type="component" value="Unassembled WGS sequence"/>
</dbReference>
<dbReference type="AlphaFoldDB" id="A1ZVI4"/>
<reference evidence="1 2" key="1">
    <citation type="submission" date="2007-01" db="EMBL/GenBank/DDBJ databases">
        <authorList>
            <person name="Haygood M."/>
            <person name="Podell S."/>
            <person name="Anderson C."/>
            <person name="Hopkinson B."/>
            <person name="Roe K."/>
            <person name="Barbeau K."/>
            <person name="Gaasterland T."/>
            <person name="Ferriera S."/>
            <person name="Johnson J."/>
            <person name="Kravitz S."/>
            <person name="Beeson K."/>
            <person name="Sutton G."/>
            <person name="Rogers Y.-H."/>
            <person name="Friedman R."/>
            <person name="Frazier M."/>
            <person name="Venter J.C."/>
        </authorList>
    </citation>
    <scope>NUCLEOTIDE SEQUENCE [LARGE SCALE GENOMIC DNA]</scope>
    <source>
        <strain evidence="1 2">ATCC 23134</strain>
    </source>
</reference>
<evidence type="ECO:0000313" key="1">
    <source>
        <dbReference type="EMBL" id="EAY25682.1"/>
    </source>
</evidence>
<accession>A1ZVI4</accession>
<sequence>MLLMQAQQMVDFENRQGEQRAQITAIEQDKQKVEVELNTMLKRRSLDAFCGFSKSYGSISEKLCNL</sequence>
<proteinExistence type="predicted"/>
<gene>
    <name evidence="1" type="ORF">M23134_07333</name>
</gene>
<evidence type="ECO:0000313" key="2">
    <source>
        <dbReference type="Proteomes" id="UP000004095"/>
    </source>
</evidence>
<organism evidence="1 2">
    <name type="scientific">Microscilla marina ATCC 23134</name>
    <dbReference type="NCBI Taxonomy" id="313606"/>
    <lineage>
        <taxon>Bacteria</taxon>
        <taxon>Pseudomonadati</taxon>
        <taxon>Bacteroidota</taxon>
        <taxon>Cytophagia</taxon>
        <taxon>Cytophagales</taxon>
        <taxon>Microscillaceae</taxon>
        <taxon>Microscilla</taxon>
    </lineage>
</organism>
<name>A1ZVI4_MICM2</name>
<comment type="caution">
    <text evidence="1">The sequence shown here is derived from an EMBL/GenBank/DDBJ whole genome shotgun (WGS) entry which is preliminary data.</text>
</comment>
<protein>
    <submittedName>
        <fullName evidence="1">Uncharacterized protein</fullName>
    </submittedName>
</protein>